<proteinExistence type="predicted"/>
<sequence length="199" mass="22475">MDLDMGHKSTMQLRHSVTWLRKSGVRGRLYAAKSRFAYSSEEEYGRPTDSQNEAVLTLKDVFSAMLSMKTLECTIVRQRAKIAWLSEGDANTSFFYQHASYRREKNVIHSLQVDGVVISDHASMAEASFDHFQGLLGTSLDQEYSLNLDYLGLPSEDLSELEALFSEEEIWGVMKDLLHGKAPAQMGSRWNSCRTAGPR</sequence>
<evidence type="ECO:0000313" key="1">
    <source>
        <dbReference type="EnsemblPlants" id="AVESA.00010b.r2.6CG1138390.1.CDS.1"/>
    </source>
</evidence>
<dbReference type="EnsemblPlants" id="AVESA.00010b.r2.6CG1138390.1">
    <property type="protein sequence ID" value="AVESA.00010b.r2.6CG1138390.1.CDS.1"/>
    <property type="gene ID" value="AVESA.00010b.r2.6CG1138390"/>
</dbReference>
<reference evidence="1" key="1">
    <citation type="submission" date="2021-05" db="EMBL/GenBank/DDBJ databases">
        <authorList>
            <person name="Scholz U."/>
            <person name="Mascher M."/>
            <person name="Fiebig A."/>
        </authorList>
    </citation>
    <scope>NUCLEOTIDE SEQUENCE [LARGE SCALE GENOMIC DNA]</scope>
</reference>
<organism evidence="1 2">
    <name type="scientific">Avena sativa</name>
    <name type="common">Oat</name>
    <dbReference type="NCBI Taxonomy" id="4498"/>
    <lineage>
        <taxon>Eukaryota</taxon>
        <taxon>Viridiplantae</taxon>
        <taxon>Streptophyta</taxon>
        <taxon>Embryophyta</taxon>
        <taxon>Tracheophyta</taxon>
        <taxon>Spermatophyta</taxon>
        <taxon>Magnoliopsida</taxon>
        <taxon>Liliopsida</taxon>
        <taxon>Poales</taxon>
        <taxon>Poaceae</taxon>
        <taxon>BOP clade</taxon>
        <taxon>Pooideae</taxon>
        <taxon>Poodae</taxon>
        <taxon>Poeae</taxon>
        <taxon>Poeae Chloroplast Group 1 (Aveneae type)</taxon>
        <taxon>Aveninae</taxon>
        <taxon>Avena</taxon>
    </lineage>
</organism>
<reference evidence="1" key="2">
    <citation type="submission" date="2025-09" db="UniProtKB">
        <authorList>
            <consortium name="EnsemblPlants"/>
        </authorList>
    </citation>
    <scope>IDENTIFICATION</scope>
</reference>
<evidence type="ECO:0000313" key="2">
    <source>
        <dbReference type="Proteomes" id="UP001732700"/>
    </source>
</evidence>
<name>A0ACD5ZDM3_AVESA</name>
<dbReference type="Proteomes" id="UP001732700">
    <property type="component" value="Chromosome 6C"/>
</dbReference>
<protein>
    <submittedName>
        <fullName evidence="1">Uncharacterized protein</fullName>
    </submittedName>
</protein>
<keyword evidence="2" id="KW-1185">Reference proteome</keyword>
<accession>A0ACD5ZDM3</accession>